<dbReference type="EMBL" id="AWTC01000008">
    <property type="protein sequence ID" value="EST12004.1"/>
    <property type="molecule type" value="Genomic_DNA"/>
</dbReference>
<dbReference type="PATRIC" id="fig|1395513.3.peg.2003"/>
<proteinExistence type="predicted"/>
<sequence length="196" mass="23473">MSTTNDKEDNMAKKTTKKKSKRKTLDPDILRKVLNKHPIKTLDNMVTKLQDYDVYTNRSMVNNTFHELNIKYDENHIYHFPTKKELDYQQKFIENAIKLNEILSIDEVHTVILKTDPEIAQRLAIAIKSFMEDIVLYYDVRQDHIILYIKGETNNFLNIFKKCQERSSEQIESNKIKQKEIEQKKKEKKIKLRKLR</sequence>
<evidence type="ECO:0000313" key="3">
    <source>
        <dbReference type="Proteomes" id="UP000018296"/>
    </source>
</evidence>
<protein>
    <submittedName>
        <fullName evidence="2">Uncharacterized protein</fullName>
    </submittedName>
</protein>
<dbReference type="AlphaFoldDB" id="V6J5J4"/>
<keyword evidence="3" id="KW-1185">Reference proteome</keyword>
<comment type="caution">
    <text evidence="2">The sequence shown here is derived from an EMBL/GenBank/DDBJ whole genome shotgun (WGS) entry which is preliminary data.</text>
</comment>
<accession>V6J5J4</accession>
<dbReference type="Proteomes" id="UP000018296">
    <property type="component" value="Unassembled WGS sequence"/>
</dbReference>
<evidence type="ECO:0000313" key="2">
    <source>
        <dbReference type="EMBL" id="EST12004.1"/>
    </source>
</evidence>
<gene>
    <name evidence="2" type="ORF">P343_09935</name>
</gene>
<organism evidence="2 3">
    <name type="scientific">Sporolactobacillus laevolacticus DSM 442</name>
    <dbReference type="NCBI Taxonomy" id="1395513"/>
    <lineage>
        <taxon>Bacteria</taxon>
        <taxon>Bacillati</taxon>
        <taxon>Bacillota</taxon>
        <taxon>Bacilli</taxon>
        <taxon>Bacillales</taxon>
        <taxon>Sporolactobacillaceae</taxon>
        <taxon>Sporolactobacillus</taxon>
    </lineage>
</organism>
<evidence type="ECO:0000256" key="1">
    <source>
        <dbReference type="SAM" id="MobiDB-lite"/>
    </source>
</evidence>
<dbReference type="RefSeq" id="WP_023510243.1">
    <property type="nucleotide sequence ID" value="NZ_AWTC01000008.1"/>
</dbReference>
<feature type="compositionally biased region" description="Basic and acidic residues" evidence="1">
    <location>
        <begin position="1"/>
        <end position="12"/>
    </location>
</feature>
<feature type="region of interest" description="Disordered" evidence="1">
    <location>
        <begin position="1"/>
        <end position="23"/>
    </location>
</feature>
<name>V6J5J4_9BACL</name>
<reference evidence="2 3" key="1">
    <citation type="journal article" date="2013" name="Genome Announc.">
        <title>Genome Sequence of Sporolactobacillus laevolacticus DSM442, an Efficient Polymer-Grade D-Lactate Producer from Agricultural Waste Cottonseed as a Nitrogen Source.</title>
        <authorList>
            <person name="Wang H."/>
            <person name="Wang L."/>
            <person name="Ju J."/>
            <person name="Yu B."/>
            <person name="Ma Y."/>
        </authorList>
    </citation>
    <scope>NUCLEOTIDE SEQUENCE [LARGE SCALE GENOMIC DNA]</scope>
    <source>
        <strain evidence="2 3">DSM 442</strain>
    </source>
</reference>